<dbReference type="Proteomes" id="UP000681414">
    <property type="component" value="Unassembled WGS sequence"/>
</dbReference>
<dbReference type="GO" id="GO:0051287">
    <property type="term" value="F:NAD binding"/>
    <property type="evidence" value="ECO:0007669"/>
    <property type="project" value="InterPro"/>
</dbReference>
<dbReference type="InterPro" id="IPR006140">
    <property type="entry name" value="D-isomer_DH_NAD-bd"/>
</dbReference>
<dbReference type="InterPro" id="IPR006139">
    <property type="entry name" value="D-isomer_2_OHA_DH_cat_dom"/>
</dbReference>
<name>A0A942YKI9_9BACI</name>
<comment type="similarity">
    <text evidence="1 3">Belongs to the D-isomer specific 2-hydroxyacid dehydrogenase family.</text>
</comment>
<dbReference type="EMBL" id="JAGYPG010000004">
    <property type="protein sequence ID" value="MBS4197391.1"/>
    <property type="molecule type" value="Genomic_DNA"/>
</dbReference>
<dbReference type="Gene3D" id="3.40.50.720">
    <property type="entry name" value="NAD(P)-binding Rossmann-like Domain"/>
    <property type="match status" value="2"/>
</dbReference>
<evidence type="ECO:0000259" key="5">
    <source>
        <dbReference type="Pfam" id="PF02826"/>
    </source>
</evidence>
<reference evidence="6 7" key="1">
    <citation type="submission" date="2021-05" db="EMBL/GenBank/DDBJ databases">
        <title>Novel Bacillus species.</title>
        <authorList>
            <person name="Liu G."/>
        </authorList>
    </citation>
    <scope>NUCLEOTIDE SEQUENCE [LARGE SCALE GENOMIC DNA]</scope>
    <source>
        <strain evidence="7">FJAT-49780</strain>
    </source>
</reference>
<gene>
    <name evidence="6" type="ORF">KHA97_20310</name>
</gene>
<dbReference type="GO" id="GO:0005829">
    <property type="term" value="C:cytosol"/>
    <property type="evidence" value="ECO:0007669"/>
    <property type="project" value="TreeGrafter"/>
</dbReference>
<keyword evidence="2 3" id="KW-0560">Oxidoreductase</keyword>
<dbReference type="InterPro" id="IPR036291">
    <property type="entry name" value="NAD(P)-bd_dom_sf"/>
</dbReference>
<dbReference type="Pfam" id="PF00389">
    <property type="entry name" value="2-Hacid_dh"/>
    <property type="match status" value="1"/>
</dbReference>
<sequence length="329" mass="37012">MSSEWEENILKPKIYATLPIPTDVEKFLSEYCEVRKWIGEDRISRETLLQDIKDVNGLLTSGIRIDDDLLENAPNLKVVSNVSVGFNNFNIEAMKQHNVIGTNTPYVLDETVADLTFALILASARRIAELDRFVKDGNWNPTKDDQLVFGLDVHSSTIGIIGMGRIGEAVARRAKFGFNMDVLYYNRNRKPEAEEKYEAEYCNLDSLLERSDFIVLLTPLTPETEHFIGEREFALMKKSTFFINVSRGKTVDEAAMIRALENKEIYGAGLDVFQKEPVEKDNPLLKMPNVVTVPHIGSATKKTRDAMIMRAAQNIVSALTGKGAIDSVY</sequence>
<dbReference type="AlphaFoldDB" id="A0A942YKI9"/>
<proteinExistence type="inferred from homology"/>
<evidence type="ECO:0000313" key="6">
    <source>
        <dbReference type="EMBL" id="MBS4197391.1"/>
    </source>
</evidence>
<evidence type="ECO:0000256" key="2">
    <source>
        <dbReference type="ARBA" id="ARBA00023002"/>
    </source>
</evidence>
<dbReference type="PANTHER" id="PTHR10996:SF283">
    <property type="entry name" value="GLYOXYLATE_HYDROXYPYRUVATE REDUCTASE B"/>
    <property type="match status" value="1"/>
</dbReference>
<keyword evidence="7" id="KW-1185">Reference proteome</keyword>
<evidence type="ECO:0000256" key="1">
    <source>
        <dbReference type="ARBA" id="ARBA00005854"/>
    </source>
</evidence>
<evidence type="ECO:0000313" key="7">
    <source>
        <dbReference type="Proteomes" id="UP000681414"/>
    </source>
</evidence>
<accession>A0A942YKI9</accession>
<protein>
    <submittedName>
        <fullName evidence="6">D-glycerate dehydrogenase</fullName>
    </submittedName>
</protein>
<dbReference type="Pfam" id="PF02826">
    <property type="entry name" value="2-Hacid_dh_C"/>
    <property type="match status" value="1"/>
</dbReference>
<dbReference type="FunFam" id="3.40.50.720:FF:000462">
    <property type="entry name" value="Glyoxylate reductase (NADP+)"/>
    <property type="match status" value="1"/>
</dbReference>
<dbReference type="GO" id="GO:0030267">
    <property type="term" value="F:glyoxylate reductase (NADPH) activity"/>
    <property type="evidence" value="ECO:0007669"/>
    <property type="project" value="TreeGrafter"/>
</dbReference>
<evidence type="ECO:0000256" key="3">
    <source>
        <dbReference type="RuleBase" id="RU003719"/>
    </source>
</evidence>
<dbReference type="InterPro" id="IPR029752">
    <property type="entry name" value="D-isomer_DH_CS1"/>
</dbReference>
<dbReference type="SUPFAM" id="SSF52283">
    <property type="entry name" value="Formate/glycerate dehydrogenase catalytic domain-like"/>
    <property type="match status" value="1"/>
</dbReference>
<feature type="domain" description="D-isomer specific 2-hydroxyacid dehydrogenase NAD-binding" evidence="5">
    <location>
        <begin position="117"/>
        <end position="297"/>
    </location>
</feature>
<dbReference type="CDD" id="cd05301">
    <property type="entry name" value="GDH"/>
    <property type="match status" value="1"/>
</dbReference>
<dbReference type="GO" id="GO:0016618">
    <property type="term" value="F:hydroxypyruvate reductase [NAD(P)H] activity"/>
    <property type="evidence" value="ECO:0007669"/>
    <property type="project" value="TreeGrafter"/>
</dbReference>
<dbReference type="InterPro" id="IPR050223">
    <property type="entry name" value="D-isomer_2-hydroxyacid_DH"/>
</dbReference>
<organism evidence="6 7">
    <name type="scientific">Lederbergia citri</name>
    <dbReference type="NCBI Taxonomy" id="2833580"/>
    <lineage>
        <taxon>Bacteria</taxon>
        <taxon>Bacillati</taxon>
        <taxon>Bacillota</taxon>
        <taxon>Bacilli</taxon>
        <taxon>Bacillales</taxon>
        <taxon>Bacillaceae</taxon>
        <taxon>Lederbergia</taxon>
    </lineage>
</organism>
<comment type="caution">
    <text evidence="6">The sequence shown here is derived from an EMBL/GenBank/DDBJ whole genome shotgun (WGS) entry which is preliminary data.</text>
</comment>
<dbReference type="PANTHER" id="PTHR10996">
    <property type="entry name" value="2-HYDROXYACID DEHYDROGENASE-RELATED"/>
    <property type="match status" value="1"/>
</dbReference>
<dbReference type="SUPFAM" id="SSF51735">
    <property type="entry name" value="NAD(P)-binding Rossmann-fold domains"/>
    <property type="match status" value="1"/>
</dbReference>
<evidence type="ECO:0000259" key="4">
    <source>
        <dbReference type="Pfam" id="PF00389"/>
    </source>
</evidence>
<dbReference type="PROSITE" id="PS00065">
    <property type="entry name" value="D_2_HYDROXYACID_DH_1"/>
    <property type="match status" value="1"/>
</dbReference>
<feature type="domain" description="D-isomer specific 2-hydroxyacid dehydrogenase catalytic" evidence="4">
    <location>
        <begin position="21"/>
        <end position="327"/>
    </location>
</feature>